<dbReference type="Gene3D" id="1.10.30.50">
    <property type="match status" value="1"/>
</dbReference>
<name>G4HNX4_9BACL</name>
<dbReference type="eggNOG" id="COG1403">
    <property type="taxonomic scope" value="Bacteria"/>
</dbReference>
<proteinExistence type="predicted"/>
<evidence type="ECO:0000313" key="2">
    <source>
        <dbReference type="EMBL" id="EHB50138.1"/>
    </source>
</evidence>
<dbReference type="AlphaFoldDB" id="G4HNX4"/>
<dbReference type="InterPro" id="IPR003615">
    <property type="entry name" value="HNH_nuc"/>
</dbReference>
<feature type="coiled-coil region" evidence="1">
    <location>
        <begin position="151"/>
        <end position="178"/>
    </location>
</feature>
<dbReference type="CDD" id="cd00085">
    <property type="entry name" value="HNHc"/>
    <property type="match status" value="1"/>
</dbReference>
<reference evidence="2 3" key="1">
    <citation type="submission" date="2011-09" db="EMBL/GenBank/DDBJ databases">
        <title>The draft genome of Paenibacillus lactis 154.</title>
        <authorList>
            <consortium name="US DOE Joint Genome Institute (JGI-PGF)"/>
            <person name="Lucas S."/>
            <person name="Han J."/>
            <person name="Lapidus A."/>
            <person name="Cheng J.-F."/>
            <person name="Goodwin L."/>
            <person name="Pitluck S."/>
            <person name="Peters L."/>
            <person name="Land M.L."/>
            <person name="Hauser L."/>
            <person name="Siebers A."/>
            <person name="Thelen M."/>
            <person name="Hugenholtz P."/>
            <person name="Allgaier M."/>
            <person name="Woyke T.J."/>
        </authorList>
    </citation>
    <scope>NUCLEOTIDE SEQUENCE [LARGE SCALE GENOMIC DNA]</scope>
    <source>
        <strain evidence="2 3">154</strain>
    </source>
</reference>
<protein>
    <submittedName>
        <fullName evidence="2">Uncharacterized protein</fullName>
    </submittedName>
</protein>
<gene>
    <name evidence="2" type="ORF">PaelaDRAFT_5685</name>
</gene>
<sequence length="254" mass="29477">MIKVERTKCPSELTEDIKQALTQEYKTSKKNVWNVDYIKNALLEMSNNKCIFCECKLGEESKYIEVEHFYPKSLYPDEVIEWTNLLPICKRCNVKKLDHDTKKEPIINPTVNDPKNHLRMINYRFVGKDQIGKDTVSILALNDSKRLILPRATIGNEIAELLEDLSDLVNEYSQKENLSRKEINKITGKLENLLDSCQCYSEYSATCAYALFGDDNYYLVKEFFISKGLWDPNLQNLEKTAIVNWLEGTVEKVQ</sequence>
<evidence type="ECO:0000313" key="3">
    <source>
        <dbReference type="Proteomes" id="UP000003891"/>
    </source>
</evidence>
<dbReference type="EMBL" id="AGIP01000022">
    <property type="protein sequence ID" value="EHB50138.1"/>
    <property type="molecule type" value="Genomic_DNA"/>
</dbReference>
<organism evidence="2 3">
    <name type="scientific">Paenibacillus lactis 154</name>
    <dbReference type="NCBI Taxonomy" id="743719"/>
    <lineage>
        <taxon>Bacteria</taxon>
        <taxon>Bacillati</taxon>
        <taxon>Bacillota</taxon>
        <taxon>Bacilli</taxon>
        <taxon>Bacillales</taxon>
        <taxon>Paenibacillaceae</taxon>
        <taxon>Paenibacillus</taxon>
    </lineage>
</organism>
<accession>G4HNX4</accession>
<evidence type="ECO:0000256" key="1">
    <source>
        <dbReference type="SAM" id="Coils"/>
    </source>
</evidence>
<dbReference type="OrthoDB" id="9816185at2"/>
<dbReference type="RefSeq" id="WP_007132836.1">
    <property type="nucleotide sequence ID" value="NZ_AGIP01000022.1"/>
</dbReference>
<keyword evidence="1" id="KW-0175">Coiled coil</keyword>
<dbReference type="STRING" id="743719.PaelaDRAFT_5685"/>
<dbReference type="Proteomes" id="UP000003891">
    <property type="component" value="Unassembled WGS sequence"/>
</dbReference>